<proteinExistence type="predicted"/>
<evidence type="ECO:0000313" key="1">
    <source>
        <dbReference type="EMBL" id="MFH7563874.1"/>
    </source>
</evidence>
<dbReference type="Gene3D" id="3.30.9.10">
    <property type="entry name" value="D-Amino Acid Oxidase, subunit A, domain 2"/>
    <property type="match status" value="1"/>
</dbReference>
<protein>
    <submittedName>
        <fullName evidence="1">FAD-dependent oxidoreductase</fullName>
    </submittedName>
</protein>
<sequence>MNTESCAAYAQRPLRVGILGGGIAGATVALRLTDMGIHTLLLESSTGLVNGPPFCHLHAGGNLYREISDQQCLTLLRQSIDSVRAYPHSINRRPTVIAVPVTDAGNPNALLPRLRQVAREYQRLVTENPANKMLGEPGDYYRCYEREEFEALAKRPLPVRAECHDDWMIPLAHQLNADTLKFPLILVQEYGWSLFRMAATATLALTHSPLCDLRLNTRATRLEQRECSWLVQSVGPKGECMDEVDFLVNACGFRTGLVDDMAGYRRERLVEYKAAYLARWTVSAHWPEVIFHGERGTPQGMAQLTPYPNGLFQLHGMTDAITLFKNGLVANPAHSAQPRLPEAYRQQLNEGWNADEARTRTQRAIEHMARLLPDFARATPAGKPLFGAQQIPGSDPRLRAADVSFEGHHYARVEIVKASSALTAADRIIGKLTELGWLNHTGPLSPEITLVSRQTAAEVEATAIQLAEARGYPRELAENLRE</sequence>
<dbReference type="Gene3D" id="3.50.50.60">
    <property type="entry name" value="FAD/NAD(P)-binding domain"/>
    <property type="match status" value="1"/>
</dbReference>
<keyword evidence="2" id="KW-1185">Reference proteome</keyword>
<evidence type="ECO:0000313" key="2">
    <source>
        <dbReference type="Proteomes" id="UP001610706"/>
    </source>
</evidence>
<comment type="caution">
    <text evidence="1">The sequence shown here is derived from an EMBL/GenBank/DDBJ whole genome shotgun (WGS) entry which is preliminary data.</text>
</comment>
<dbReference type="InterPro" id="IPR036188">
    <property type="entry name" value="FAD/NAD-bd_sf"/>
</dbReference>
<name>A0ABW7NXS8_9GAMM</name>
<dbReference type="SUPFAM" id="SSF51905">
    <property type="entry name" value="FAD/NAD(P)-binding domain"/>
    <property type="match status" value="1"/>
</dbReference>
<accession>A0ABW7NXS8</accession>
<gene>
    <name evidence="1" type="ORF">AB9R89_00830</name>
</gene>
<organism evidence="1 2">
    <name type="scientific">Oceanimonas smirnovii</name>
    <dbReference type="NCBI Taxonomy" id="264574"/>
    <lineage>
        <taxon>Bacteria</taxon>
        <taxon>Pseudomonadati</taxon>
        <taxon>Pseudomonadota</taxon>
        <taxon>Gammaproteobacteria</taxon>
        <taxon>Aeromonadales</taxon>
        <taxon>Aeromonadaceae</taxon>
        <taxon>Oceanimonas</taxon>
    </lineage>
</organism>
<dbReference type="Proteomes" id="UP001610706">
    <property type="component" value="Unassembled WGS sequence"/>
</dbReference>
<reference evidence="1 2" key="1">
    <citation type="submission" date="2024-08" db="EMBL/GenBank/DDBJ databases">
        <title>Oceanimonas smirnovii Genome sequencing and assembly.</title>
        <authorList>
            <person name="Tang B."/>
        </authorList>
    </citation>
    <scope>NUCLEOTIDE SEQUENCE [LARGE SCALE GENOMIC DNA]</scope>
    <source>
        <strain evidence="1 2">OS2020-119</strain>
    </source>
</reference>
<dbReference type="EMBL" id="JBGFTR010000001">
    <property type="protein sequence ID" value="MFH7563874.1"/>
    <property type="molecule type" value="Genomic_DNA"/>
</dbReference>
<dbReference type="RefSeq" id="WP_395544705.1">
    <property type="nucleotide sequence ID" value="NZ_CP166302.1"/>
</dbReference>